<name>A0A1U9M995_9HYPH</name>
<dbReference type="Proteomes" id="UP000189660">
    <property type="component" value="Chromosome"/>
</dbReference>
<keyword evidence="6" id="KW-1185">Reference proteome</keyword>
<dbReference type="EMBL" id="CP015820">
    <property type="protein sequence ID" value="AQT41887.1"/>
    <property type="molecule type" value="Genomic_DNA"/>
</dbReference>
<dbReference type="Pfam" id="PF07729">
    <property type="entry name" value="FCD"/>
    <property type="match status" value="1"/>
</dbReference>
<evidence type="ECO:0000256" key="3">
    <source>
        <dbReference type="ARBA" id="ARBA00023163"/>
    </source>
</evidence>
<dbReference type="GO" id="GO:0003700">
    <property type="term" value="F:DNA-binding transcription factor activity"/>
    <property type="evidence" value="ECO:0007669"/>
    <property type="project" value="InterPro"/>
</dbReference>
<keyword evidence="2" id="KW-0238">DNA-binding</keyword>
<dbReference type="SMART" id="SM00895">
    <property type="entry name" value="FCD"/>
    <property type="match status" value="1"/>
</dbReference>
<dbReference type="SMART" id="SM00345">
    <property type="entry name" value="HTH_GNTR"/>
    <property type="match status" value="1"/>
</dbReference>
<dbReference type="SUPFAM" id="SSF48008">
    <property type="entry name" value="GntR ligand-binding domain-like"/>
    <property type="match status" value="1"/>
</dbReference>
<dbReference type="PANTHER" id="PTHR43537">
    <property type="entry name" value="TRANSCRIPTIONAL REGULATOR, GNTR FAMILY"/>
    <property type="match status" value="1"/>
</dbReference>
<evidence type="ECO:0000313" key="6">
    <source>
        <dbReference type="Proteomes" id="UP000189660"/>
    </source>
</evidence>
<accession>A0A1U9M995</accession>
<protein>
    <submittedName>
        <fullName evidence="5">Regulatory protein, gntR family</fullName>
    </submittedName>
</protein>
<dbReference type="Pfam" id="PF00392">
    <property type="entry name" value="GntR"/>
    <property type="match status" value="1"/>
</dbReference>
<sequence>MENMKVMAVNESQADIAYRSLERMIVTLALEPGMVVNERSLIDATGMGRTPVREAIQRLALEGFFEIRPRSGVRVADLEPQDFGRVLDVRQGIEVLLARDAARFAGAVDIDRMKMAAENLKKSAEENDPYNFLDADKLFDETLGKAAGNIFAARVVEPLQTHSRRFWFRLYRGQEAIINSANAHISLIEGIVSGKPDVAGNRAMKLMEHLRKMVP</sequence>
<dbReference type="AlphaFoldDB" id="A0A1U9M995"/>
<feature type="domain" description="HTH gntR-type" evidence="4">
    <location>
        <begin position="11"/>
        <end position="78"/>
    </location>
</feature>
<dbReference type="Gene3D" id="1.20.120.530">
    <property type="entry name" value="GntR ligand-binding domain-like"/>
    <property type="match status" value="1"/>
</dbReference>
<dbReference type="RefSeq" id="WP_149867398.1">
    <property type="nucleotide sequence ID" value="NZ_CP015820.1"/>
</dbReference>
<keyword evidence="3" id="KW-0804">Transcription</keyword>
<dbReference type="InterPro" id="IPR011711">
    <property type="entry name" value="GntR_C"/>
</dbReference>
<keyword evidence="1" id="KW-0805">Transcription regulation</keyword>
<evidence type="ECO:0000259" key="4">
    <source>
        <dbReference type="PROSITE" id="PS50949"/>
    </source>
</evidence>
<dbReference type="Gene3D" id="1.10.10.10">
    <property type="entry name" value="Winged helix-like DNA-binding domain superfamily/Winged helix DNA-binding domain"/>
    <property type="match status" value="1"/>
</dbReference>
<gene>
    <name evidence="5" type="ORF">BBC0178_003840</name>
</gene>
<dbReference type="SUPFAM" id="SSF46785">
    <property type="entry name" value="Winged helix' DNA-binding domain"/>
    <property type="match status" value="1"/>
</dbReference>
<dbReference type="InterPro" id="IPR036388">
    <property type="entry name" value="WH-like_DNA-bd_sf"/>
</dbReference>
<organism evidence="5 6">
    <name type="scientific">Bartonella apihabitans</name>
    <dbReference type="NCBI Taxonomy" id="2750929"/>
    <lineage>
        <taxon>Bacteria</taxon>
        <taxon>Pseudomonadati</taxon>
        <taxon>Pseudomonadota</taxon>
        <taxon>Alphaproteobacteria</taxon>
        <taxon>Hyphomicrobiales</taxon>
        <taxon>Bartonellaceae</taxon>
        <taxon>Bartonella</taxon>
    </lineage>
</organism>
<dbReference type="InterPro" id="IPR008920">
    <property type="entry name" value="TF_FadR/GntR_C"/>
</dbReference>
<dbReference type="InterPro" id="IPR000524">
    <property type="entry name" value="Tscrpt_reg_HTH_GntR"/>
</dbReference>
<reference evidence="5 6" key="1">
    <citation type="submission" date="2016-11" db="EMBL/GenBank/DDBJ databases">
        <title>Comparative genomics of Bartonella apis.</title>
        <authorList>
            <person name="Engel P."/>
        </authorList>
    </citation>
    <scope>NUCLEOTIDE SEQUENCE [LARGE SCALE GENOMIC DNA]</scope>
    <source>
        <strain evidence="5 6">BBC0178</strain>
    </source>
</reference>
<evidence type="ECO:0000313" key="5">
    <source>
        <dbReference type="EMBL" id="AQT41887.1"/>
    </source>
</evidence>
<evidence type="ECO:0000256" key="2">
    <source>
        <dbReference type="ARBA" id="ARBA00023125"/>
    </source>
</evidence>
<proteinExistence type="predicted"/>
<dbReference type="InterPro" id="IPR036390">
    <property type="entry name" value="WH_DNA-bd_sf"/>
</dbReference>
<dbReference type="OrthoDB" id="9806293at2"/>
<dbReference type="PROSITE" id="PS50949">
    <property type="entry name" value="HTH_GNTR"/>
    <property type="match status" value="1"/>
</dbReference>
<dbReference type="GO" id="GO:0003677">
    <property type="term" value="F:DNA binding"/>
    <property type="evidence" value="ECO:0007669"/>
    <property type="project" value="UniProtKB-KW"/>
</dbReference>
<evidence type="ECO:0000256" key="1">
    <source>
        <dbReference type="ARBA" id="ARBA00023015"/>
    </source>
</evidence>
<dbReference type="KEGG" id="bapa:BBC0178_003840"/>
<dbReference type="PANTHER" id="PTHR43537:SF5">
    <property type="entry name" value="UXU OPERON TRANSCRIPTIONAL REGULATOR"/>
    <property type="match status" value="1"/>
</dbReference>